<dbReference type="Pfam" id="PF22752">
    <property type="entry name" value="DUF488-N3i"/>
    <property type="match status" value="1"/>
</dbReference>
<sequence>MGKAPDVRVRRVYDAAQRDDGSRVLVDRIWPRGLGKDAAALDEWCKDVAPSTELRKWYGHDPAKFEEFGRRYRAELRDAEHTEALRHLRELAGQRPLTLLTATKDSDISAAAVLRTELSGA</sequence>
<dbReference type="PANTHER" id="PTHR36849:SF1">
    <property type="entry name" value="CYTOPLASMIC PROTEIN"/>
    <property type="match status" value="1"/>
</dbReference>
<proteinExistence type="predicted"/>
<comment type="caution">
    <text evidence="1">The sequence shown here is derived from an EMBL/GenBank/DDBJ whole genome shotgun (WGS) entry which is preliminary data.</text>
</comment>
<dbReference type="AlphaFoldDB" id="A0A7W7LP00"/>
<reference evidence="1 2" key="1">
    <citation type="submission" date="2020-08" db="EMBL/GenBank/DDBJ databases">
        <title>Genomic Encyclopedia of Type Strains, Phase III (KMG-III): the genomes of soil and plant-associated and newly described type strains.</title>
        <authorList>
            <person name="Whitman W."/>
        </authorList>
    </citation>
    <scope>NUCLEOTIDE SEQUENCE [LARGE SCALE GENOMIC DNA]</scope>
    <source>
        <strain evidence="1 2">CECT 3266</strain>
    </source>
</reference>
<accession>A0A7W7LP00</accession>
<protein>
    <submittedName>
        <fullName evidence="1">Uncharacterized protein YeaO (DUF488 family)</fullName>
    </submittedName>
</protein>
<evidence type="ECO:0000313" key="2">
    <source>
        <dbReference type="Proteomes" id="UP000556084"/>
    </source>
</evidence>
<organism evidence="1 2">
    <name type="scientific">Streptomyces olivoverticillatus</name>
    <dbReference type="NCBI Taxonomy" id="66427"/>
    <lineage>
        <taxon>Bacteria</taxon>
        <taxon>Bacillati</taxon>
        <taxon>Actinomycetota</taxon>
        <taxon>Actinomycetes</taxon>
        <taxon>Kitasatosporales</taxon>
        <taxon>Streptomycetaceae</taxon>
        <taxon>Streptomyces</taxon>
    </lineage>
</organism>
<keyword evidence="2" id="KW-1185">Reference proteome</keyword>
<dbReference type="Proteomes" id="UP000556084">
    <property type="component" value="Unassembled WGS sequence"/>
</dbReference>
<dbReference type="PANTHER" id="PTHR36849">
    <property type="entry name" value="CYTOPLASMIC PROTEIN-RELATED"/>
    <property type="match status" value="1"/>
</dbReference>
<dbReference type="RefSeq" id="WP_184348918.1">
    <property type="nucleotide sequence ID" value="NZ_JACHJH010000003.1"/>
</dbReference>
<name>A0A7W7LP00_9ACTN</name>
<dbReference type="InterPro" id="IPR052552">
    <property type="entry name" value="YeaO-like"/>
</dbReference>
<evidence type="ECO:0000313" key="1">
    <source>
        <dbReference type="EMBL" id="MBB4893131.1"/>
    </source>
</evidence>
<gene>
    <name evidence="1" type="ORF">FHS39_002162</name>
</gene>
<dbReference type="EMBL" id="JACHJH010000003">
    <property type="protein sequence ID" value="MBB4893131.1"/>
    <property type="molecule type" value="Genomic_DNA"/>
</dbReference>